<reference evidence="2 3" key="1">
    <citation type="submission" date="2019-03" db="EMBL/GenBank/DDBJ databases">
        <title>First draft genome of Liparis tanakae, snailfish: a comprehensive survey of snailfish specific genes.</title>
        <authorList>
            <person name="Kim W."/>
            <person name="Song I."/>
            <person name="Jeong J.-H."/>
            <person name="Kim D."/>
            <person name="Kim S."/>
            <person name="Ryu S."/>
            <person name="Song J.Y."/>
            <person name="Lee S.K."/>
        </authorList>
    </citation>
    <scope>NUCLEOTIDE SEQUENCE [LARGE SCALE GENOMIC DNA]</scope>
    <source>
        <tissue evidence="2">Muscle</tissue>
    </source>
</reference>
<dbReference type="Proteomes" id="UP000314294">
    <property type="component" value="Unassembled WGS sequence"/>
</dbReference>
<comment type="caution">
    <text evidence="2">The sequence shown here is derived from an EMBL/GenBank/DDBJ whole genome shotgun (WGS) entry which is preliminary data.</text>
</comment>
<feature type="region of interest" description="Disordered" evidence="1">
    <location>
        <begin position="36"/>
        <end position="70"/>
    </location>
</feature>
<sequence length="91" mass="10006">MATTLEYLRAGYERVALASDESAKLLQQEPVHCRPTHIGLPTLTPDPRPPGPLEGIEAWGNQNQNQDRTLETPELVLSTGNDKIKIESSLS</sequence>
<dbReference type="AlphaFoldDB" id="A0A4Z2GGL7"/>
<evidence type="ECO:0000313" key="3">
    <source>
        <dbReference type="Proteomes" id="UP000314294"/>
    </source>
</evidence>
<organism evidence="2 3">
    <name type="scientific">Liparis tanakae</name>
    <name type="common">Tanaka's snailfish</name>
    <dbReference type="NCBI Taxonomy" id="230148"/>
    <lineage>
        <taxon>Eukaryota</taxon>
        <taxon>Metazoa</taxon>
        <taxon>Chordata</taxon>
        <taxon>Craniata</taxon>
        <taxon>Vertebrata</taxon>
        <taxon>Euteleostomi</taxon>
        <taxon>Actinopterygii</taxon>
        <taxon>Neopterygii</taxon>
        <taxon>Teleostei</taxon>
        <taxon>Neoteleostei</taxon>
        <taxon>Acanthomorphata</taxon>
        <taxon>Eupercaria</taxon>
        <taxon>Perciformes</taxon>
        <taxon>Cottioidei</taxon>
        <taxon>Cottales</taxon>
        <taxon>Liparidae</taxon>
        <taxon>Liparis</taxon>
    </lineage>
</organism>
<evidence type="ECO:0000313" key="2">
    <source>
        <dbReference type="EMBL" id="TNN51812.1"/>
    </source>
</evidence>
<gene>
    <name evidence="2" type="ORF">EYF80_037980</name>
</gene>
<name>A0A4Z2GGL7_9TELE</name>
<proteinExistence type="predicted"/>
<protein>
    <submittedName>
        <fullName evidence="2">Uncharacterized protein</fullName>
    </submittedName>
</protein>
<accession>A0A4Z2GGL7</accession>
<dbReference type="EMBL" id="SRLO01000569">
    <property type="protein sequence ID" value="TNN51812.1"/>
    <property type="molecule type" value="Genomic_DNA"/>
</dbReference>
<keyword evidence="3" id="KW-1185">Reference proteome</keyword>
<evidence type="ECO:0000256" key="1">
    <source>
        <dbReference type="SAM" id="MobiDB-lite"/>
    </source>
</evidence>